<name>A0A7D5GPI9_9EURY</name>
<gene>
    <name evidence="1" type="ORF">HUG10_19940</name>
</gene>
<keyword evidence="1" id="KW-0614">Plasmid</keyword>
<proteinExistence type="predicted"/>
<dbReference type="GeneID" id="56031155"/>
<dbReference type="EMBL" id="CP058531">
    <property type="protein sequence ID" value="QLG29884.1"/>
    <property type="molecule type" value="Genomic_DNA"/>
</dbReference>
<dbReference type="RefSeq" id="WP_179171458.1">
    <property type="nucleotide sequence ID" value="NZ_CP058531.1"/>
</dbReference>
<accession>A0A7D5GPI9</accession>
<dbReference type="KEGG" id="halg:HUG10_19940"/>
<keyword evidence="2" id="KW-1185">Reference proteome</keyword>
<evidence type="ECO:0000313" key="2">
    <source>
        <dbReference type="Proteomes" id="UP000509750"/>
    </source>
</evidence>
<geneLocation type="plasmid" evidence="1 2">
    <name>unnamed2</name>
</geneLocation>
<dbReference type="OrthoDB" id="198036at2157"/>
<reference evidence="1 2" key="1">
    <citation type="submission" date="2020-07" db="EMBL/GenBank/DDBJ databases">
        <title>Gai3-2, isolated from salt lake.</title>
        <authorList>
            <person name="Cui H."/>
            <person name="Shi X."/>
        </authorList>
    </citation>
    <scope>NUCLEOTIDE SEQUENCE [LARGE SCALE GENOMIC DNA]</scope>
    <source>
        <strain evidence="1 2">Gai3-2</strain>
        <plasmid evidence="1 2">unnamed2</plasmid>
    </source>
</reference>
<dbReference type="AlphaFoldDB" id="A0A7D5GPI9"/>
<protein>
    <recommendedName>
        <fullName evidence="3">Competence protein CoiA-like family protein</fullName>
    </recommendedName>
</protein>
<dbReference type="Proteomes" id="UP000509750">
    <property type="component" value="Plasmid unnamed2"/>
</dbReference>
<sequence>MPFRALRDGEIIVPATVPNQEPVTCHECGDTMYARGGATRARHFYHVNTSAGKGCPSTSPGESATHARCVALVVAALQEAFGSQTDRCAAEVEIDVSESGSGNRTRRADVLVEFAAENPFFGNGLVVEVQHKHHEKDVRTTTHDYLSLGYSVVWLSSEDFGEEQLDYTVIDEAFTSGGGGGYSVRNQSPNLLLNCESYNYGGEHSWGTVPGYVLTCEEDYEICTSRPCTLRRQYDEEASEYVYNPESITTPDLPIRVLKNTLVGVSLAGDFEKPLVQSYEEAVLEKALADRPEIDPCPGPKGFHEWRSPESLWGGAAKVELRACQHCPVHLLTDRRGYPDERTDLFLSEKPNPTWDLLSLEADPNQCQNRSHEEGRWYEFCPDCGVTNP</sequence>
<evidence type="ECO:0008006" key="3">
    <source>
        <dbReference type="Google" id="ProtNLM"/>
    </source>
</evidence>
<evidence type="ECO:0000313" key="1">
    <source>
        <dbReference type="EMBL" id="QLG29884.1"/>
    </source>
</evidence>
<organism evidence="1 2">
    <name type="scientific">Halorarum halophilum</name>
    <dbReference type="NCBI Taxonomy" id="2743090"/>
    <lineage>
        <taxon>Archaea</taxon>
        <taxon>Methanobacteriati</taxon>
        <taxon>Methanobacteriota</taxon>
        <taxon>Stenosarchaea group</taxon>
        <taxon>Halobacteria</taxon>
        <taxon>Halobacteriales</taxon>
        <taxon>Haloferacaceae</taxon>
        <taxon>Halorarum</taxon>
    </lineage>
</organism>